<proteinExistence type="predicted"/>
<gene>
    <name evidence="1" type="ORF">SteCoe_16910</name>
</gene>
<organism evidence="1 2">
    <name type="scientific">Stentor coeruleus</name>
    <dbReference type="NCBI Taxonomy" id="5963"/>
    <lineage>
        <taxon>Eukaryota</taxon>
        <taxon>Sar</taxon>
        <taxon>Alveolata</taxon>
        <taxon>Ciliophora</taxon>
        <taxon>Postciliodesmatophora</taxon>
        <taxon>Heterotrichea</taxon>
        <taxon>Heterotrichida</taxon>
        <taxon>Stentoridae</taxon>
        <taxon>Stentor</taxon>
    </lineage>
</organism>
<dbReference type="EMBL" id="MPUH01000341">
    <property type="protein sequence ID" value="OMJ82433.1"/>
    <property type="molecule type" value="Genomic_DNA"/>
</dbReference>
<evidence type="ECO:0000313" key="1">
    <source>
        <dbReference type="EMBL" id="OMJ82433.1"/>
    </source>
</evidence>
<sequence length="79" mass="9306">MKSSKDLLREIEYELSNPRNKSPIRDTRVSRNTEILKSEILADKILEKIRSDKEKFLIDCRKIKTQILQMLGDDGKKPF</sequence>
<keyword evidence="2" id="KW-1185">Reference proteome</keyword>
<dbReference type="OrthoDB" id="10560432at2759"/>
<dbReference type="AlphaFoldDB" id="A0A1R2C083"/>
<comment type="caution">
    <text evidence="1">The sequence shown here is derived from an EMBL/GenBank/DDBJ whole genome shotgun (WGS) entry which is preliminary data.</text>
</comment>
<accession>A0A1R2C083</accession>
<evidence type="ECO:0000313" key="2">
    <source>
        <dbReference type="Proteomes" id="UP000187209"/>
    </source>
</evidence>
<dbReference type="Proteomes" id="UP000187209">
    <property type="component" value="Unassembled WGS sequence"/>
</dbReference>
<name>A0A1R2C083_9CILI</name>
<reference evidence="1 2" key="1">
    <citation type="submission" date="2016-11" db="EMBL/GenBank/DDBJ databases">
        <title>The macronuclear genome of Stentor coeruleus: a giant cell with tiny introns.</title>
        <authorList>
            <person name="Slabodnick M."/>
            <person name="Ruby J.G."/>
            <person name="Reiff S.B."/>
            <person name="Swart E.C."/>
            <person name="Gosai S."/>
            <person name="Prabakaran S."/>
            <person name="Witkowska E."/>
            <person name="Larue G.E."/>
            <person name="Fisher S."/>
            <person name="Freeman R.M."/>
            <person name="Gunawardena J."/>
            <person name="Chu W."/>
            <person name="Stover N.A."/>
            <person name="Gregory B.D."/>
            <person name="Nowacki M."/>
            <person name="Derisi J."/>
            <person name="Roy S.W."/>
            <person name="Marshall W.F."/>
            <person name="Sood P."/>
        </authorList>
    </citation>
    <scope>NUCLEOTIDE SEQUENCE [LARGE SCALE GENOMIC DNA]</scope>
    <source>
        <strain evidence="1">WM001</strain>
    </source>
</reference>
<protein>
    <submittedName>
        <fullName evidence="1">Uncharacterized protein</fullName>
    </submittedName>
</protein>